<accession>A0A2P2N8X5</accession>
<protein>
    <submittedName>
        <fullName evidence="1">Uncharacterized protein</fullName>
    </submittedName>
</protein>
<sequence length="58" mass="6879">MQIYVWNPASMNLIVKYNEEFYFMGILSTVEMAQTDADHRKDGWSWDILLAIGFKRFS</sequence>
<proteinExistence type="predicted"/>
<name>A0A2P2N8X5_RHIMU</name>
<dbReference type="EMBL" id="GGEC01058441">
    <property type="protein sequence ID" value="MBX38925.1"/>
    <property type="molecule type" value="Transcribed_RNA"/>
</dbReference>
<dbReference type="AlphaFoldDB" id="A0A2P2N8X5"/>
<organism evidence="1">
    <name type="scientific">Rhizophora mucronata</name>
    <name type="common">Asiatic mangrove</name>
    <dbReference type="NCBI Taxonomy" id="61149"/>
    <lineage>
        <taxon>Eukaryota</taxon>
        <taxon>Viridiplantae</taxon>
        <taxon>Streptophyta</taxon>
        <taxon>Embryophyta</taxon>
        <taxon>Tracheophyta</taxon>
        <taxon>Spermatophyta</taxon>
        <taxon>Magnoliopsida</taxon>
        <taxon>eudicotyledons</taxon>
        <taxon>Gunneridae</taxon>
        <taxon>Pentapetalae</taxon>
        <taxon>rosids</taxon>
        <taxon>fabids</taxon>
        <taxon>Malpighiales</taxon>
        <taxon>Rhizophoraceae</taxon>
        <taxon>Rhizophora</taxon>
    </lineage>
</organism>
<reference evidence="1" key="1">
    <citation type="submission" date="2018-02" db="EMBL/GenBank/DDBJ databases">
        <title>Rhizophora mucronata_Transcriptome.</title>
        <authorList>
            <person name="Meera S.P."/>
            <person name="Sreeshan A."/>
            <person name="Augustine A."/>
        </authorList>
    </citation>
    <scope>NUCLEOTIDE SEQUENCE</scope>
    <source>
        <tissue evidence="1">Leaf</tissue>
    </source>
</reference>
<evidence type="ECO:0000313" key="1">
    <source>
        <dbReference type="EMBL" id="MBX38925.1"/>
    </source>
</evidence>